<accession>A0A517SKR1</accession>
<sequence length="223" mass="24724">MRRIWRMCRSGWGKVAPLSLSPVRRNNEWCTTYVRSTLSRGRRMGLTLPLSSNDVESELSYAYLHAIAAAADCGCTVAGRIPDGMGVDAWIHVGDHFPALGYRKFTIEVQLKATATPMTLVRNRFAYSIPIEQYDKLRMTGGESTTLLVVLQLPALRAAWCRSSPRSLAIQQAAYWLSLYGAPDSPNTTTQTVYIPKSNRFTPEGLKALFPTIVGGGKIHYVP</sequence>
<dbReference type="Proteomes" id="UP000315700">
    <property type="component" value="Chromosome"/>
</dbReference>
<evidence type="ECO:0000259" key="1">
    <source>
        <dbReference type="Pfam" id="PF14280"/>
    </source>
</evidence>
<dbReference type="OrthoDB" id="516854at2"/>
<name>A0A517SKR1_9PLAN</name>
<organism evidence="2 3">
    <name type="scientific">Caulifigura coniformis</name>
    <dbReference type="NCBI Taxonomy" id="2527983"/>
    <lineage>
        <taxon>Bacteria</taxon>
        <taxon>Pseudomonadati</taxon>
        <taxon>Planctomycetota</taxon>
        <taxon>Planctomycetia</taxon>
        <taxon>Planctomycetales</taxon>
        <taxon>Planctomycetaceae</taxon>
        <taxon>Caulifigura</taxon>
    </lineage>
</organism>
<keyword evidence="3" id="KW-1185">Reference proteome</keyword>
<dbReference type="EMBL" id="CP036271">
    <property type="protein sequence ID" value="QDT56700.1"/>
    <property type="molecule type" value="Genomic_DNA"/>
</dbReference>
<protein>
    <recommendedName>
        <fullName evidence="1">DUF4365 domain-containing protein</fullName>
    </recommendedName>
</protein>
<evidence type="ECO:0000313" key="3">
    <source>
        <dbReference type="Proteomes" id="UP000315700"/>
    </source>
</evidence>
<feature type="domain" description="DUF4365" evidence="1">
    <location>
        <begin position="58"/>
        <end position="209"/>
    </location>
</feature>
<proteinExistence type="predicted"/>
<dbReference type="InterPro" id="IPR025375">
    <property type="entry name" value="DUF4365"/>
</dbReference>
<dbReference type="KEGG" id="ccos:Pan44_47570"/>
<dbReference type="InParanoid" id="A0A517SKR1"/>
<gene>
    <name evidence="2" type="ORF">Pan44_47570</name>
</gene>
<reference evidence="2 3" key="1">
    <citation type="submission" date="2019-02" db="EMBL/GenBank/DDBJ databases">
        <title>Deep-cultivation of Planctomycetes and their phenomic and genomic characterization uncovers novel biology.</title>
        <authorList>
            <person name="Wiegand S."/>
            <person name="Jogler M."/>
            <person name="Boedeker C."/>
            <person name="Pinto D."/>
            <person name="Vollmers J."/>
            <person name="Rivas-Marin E."/>
            <person name="Kohn T."/>
            <person name="Peeters S.H."/>
            <person name="Heuer A."/>
            <person name="Rast P."/>
            <person name="Oberbeckmann S."/>
            <person name="Bunk B."/>
            <person name="Jeske O."/>
            <person name="Meyerdierks A."/>
            <person name="Storesund J.E."/>
            <person name="Kallscheuer N."/>
            <person name="Luecker S."/>
            <person name="Lage O.M."/>
            <person name="Pohl T."/>
            <person name="Merkel B.J."/>
            <person name="Hornburger P."/>
            <person name="Mueller R.-W."/>
            <person name="Bruemmer F."/>
            <person name="Labrenz M."/>
            <person name="Spormann A.M."/>
            <person name="Op den Camp H."/>
            <person name="Overmann J."/>
            <person name="Amann R."/>
            <person name="Jetten M.S.M."/>
            <person name="Mascher T."/>
            <person name="Medema M.H."/>
            <person name="Devos D.P."/>
            <person name="Kaster A.-K."/>
            <person name="Ovreas L."/>
            <person name="Rohde M."/>
            <person name="Galperin M.Y."/>
            <person name="Jogler C."/>
        </authorList>
    </citation>
    <scope>NUCLEOTIDE SEQUENCE [LARGE SCALE GENOMIC DNA]</scope>
    <source>
        <strain evidence="2 3">Pan44</strain>
    </source>
</reference>
<dbReference type="Pfam" id="PF14280">
    <property type="entry name" value="DUF4365"/>
    <property type="match status" value="1"/>
</dbReference>
<dbReference type="AlphaFoldDB" id="A0A517SKR1"/>
<evidence type="ECO:0000313" key="2">
    <source>
        <dbReference type="EMBL" id="QDT56700.1"/>
    </source>
</evidence>